<dbReference type="EMBL" id="RXGB01018059">
    <property type="protein sequence ID" value="TMW82645.1"/>
    <property type="molecule type" value="Genomic_DNA"/>
</dbReference>
<organism evidence="2">
    <name type="scientific">Solanum chilense</name>
    <name type="common">Tomato</name>
    <name type="synonym">Lycopersicon chilense</name>
    <dbReference type="NCBI Taxonomy" id="4083"/>
    <lineage>
        <taxon>Eukaryota</taxon>
        <taxon>Viridiplantae</taxon>
        <taxon>Streptophyta</taxon>
        <taxon>Embryophyta</taxon>
        <taxon>Tracheophyta</taxon>
        <taxon>Spermatophyta</taxon>
        <taxon>Magnoliopsida</taxon>
        <taxon>eudicotyledons</taxon>
        <taxon>Gunneridae</taxon>
        <taxon>Pentapetalae</taxon>
        <taxon>asterids</taxon>
        <taxon>lamiids</taxon>
        <taxon>Solanales</taxon>
        <taxon>Solanaceae</taxon>
        <taxon>Solanoideae</taxon>
        <taxon>Solaneae</taxon>
        <taxon>Solanum</taxon>
        <taxon>Solanum subgen. Lycopersicon</taxon>
    </lineage>
</organism>
<feature type="non-terminal residue" evidence="2">
    <location>
        <position position="1"/>
    </location>
</feature>
<dbReference type="PANTHER" id="PTHR46929:SF13">
    <property type="entry name" value="MYB_SANT-LIKE DNA-BINDING DOMAIN PROTEIN"/>
    <property type="match status" value="1"/>
</dbReference>
<dbReference type="AlphaFoldDB" id="A0A6N2AK29"/>
<reference evidence="2" key="1">
    <citation type="submission" date="2019-05" db="EMBL/GenBank/DDBJ databases">
        <title>The de novo reference genome and transcriptome assemblies of the wild tomato species Solanum chilense.</title>
        <authorList>
            <person name="Stam R."/>
            <person name="Nosenko T."/>
            <person name="Hoerger A.C."/>
            <person name="Stephan W."/>
            <person name="Seidel M.A."/>
            <person name="Kuhn J.M.M."/>
            <person name="Haberer G."/>
            <person name="Tellier A."/>
        </authorList>
    </citation>
    <scope>NUCLEOTIDE SEQUENCE</scope>
    <source>
        <tissue evidence="2">Mature leaves</tissue>
    </source>
</reference>
<feature type="compositionally biased region" description="Basic and acidic residues" evidence="1">
    <location>
        <begin position="80"/>
        <end position="93"/>
    </location>
</feature>
<feature type="region of interest" description="Disordered" evidence="1">
    <location>
        <begin position="80"/>
        <end position="112"/>
    </location>
</feature>
<protein>
    <submittedName>
        <fullName evidence="2">Uncharacterized protein</fullName>
    </submittedName>
</protein>
<evidence type="ECO:0000313" key="2">
    <source>
        <dbReference type="EMBL" id="TMW82645.1"/>
    </source>
</evidence>
<name>A0A6N2AK29_SOLCI</name>
<comment type="caution">
    <text evidence="2">The sequence shown here is derived from an EMBL/GenBank/DDBJ whole genome shotgun (WGS) entry which is preliminary data.</text>
</comment>
<dbReference type="PANTHER" id="PTHR46929">
    <property type="entry name" value="EXPRESSED PROTEIN"/>
    <property type="match status" value="1"/>
</dbReference>
<evidence type="ECO:0000256" key="1">
    <source>
        <dbReference type="SAM" id="MobiDB-lite"/>
    </source>
</evidence>
<accession>A0A6N2AK29</accession>
<gene>
    <name evidence="2" type="ORF">EJD97_005479</name>
</gene>
<sequence length="247" mass="28205">VSPHVIVHTPMIRIRKGQGVNLSWGYMKKLFNDGAQVHFEIASNQRFYPYFKAKPEAADLRTKSIRNYDKLMMLYGKDRASGKHADTGPDMLKRGTNKNLKRSSTSSLTIEEADEMISMNDASLENTEGDKLDEQSQPINDALKSDVSSKVPTHERNKKSKHNHFEGMADMLRGGMDKLAHAINLLSTMPPISQKRELANDKRDEFEISYELKGLYIYLSRCKYVSHIDWMFTEITQVSFIDHDAST</sequence>
<proteinExistence type="predicted"/>